<evidence type="ECO:0000313" key="2">
    <source>
        <dbReference type="Proteomes" id="UP000222310"/>
    </source>
</evidence>
<dbReference type="InterPro" id="IPR050155">
    <property type="entry name" value="HAD-like_hydrolase_sf"/>
</dbReference>
<dbReference type="GO" id="GO:0005829">
    <property type="term" value="C:cytosol"/>
    <property type="evidence" value="ECO:0007669"/>
    <property type="project" value="TreeGrafter"/>
</dbReference>
<dbReference type="RefSeq" id="WP_099068052.1">
    <property type="nucleotide sequence ID" value="NZ_LAHD01000012.1"/>
</dbReference>
<dbReference type="GO" id="GO:0016787">
    <property type="term" value="F:hydrolase activity"/>
    <property type="evidence" value="ECO:0007669"/>
    <property type="project" value="UniProtKB-KW"/>
</dbReference>
<comment type="caution">
    <text evidence="1">The sequence shown here is derived from an EMBL/GenBank/DDBJ whole genome shotgun (WGS) entry which is preliminary data.</text>
</comment>
<reference evidence="1 2" key="1">
    <citation type="submission" date="2015-02" db="EMBL/GenBank/DDBJ databases">
        <title>Nostoc linckia genome annotation.</title>
        <authorList>
            <person name="Zhou Z."/>
        </authorList>
    </citation>
    <scope>NUCLEOTIDE SEQUENCE [LARGE SCALE GENOMIC DNA]</scope>
    <source>
        <strain evidence="2">z8</strain>
    </source>
</reference>
<dbReference type="InterPro" id="IPR023214">
    <property type="entry name" value="HAD_sf"/>
</dbReference>
<dbReference type="PANTHER" id="PTHR43434:SF20">
    <property type="entry name" value="5'-NUCLEOTIDASE"/>
    <property type="match status" value="1"/>
</dbReference>
<organism evidence="1 2">
    <name type="scientific">Nostoc linckia z8</name>
    <dbReference type="NCBI Taxonomy" id="1628746"/>
    <lineage>
        <taxon>Bacteria</taxon>
        <taxon>Bacillati</taxon>
        <taxon>Cyanobacteriota</taxon>
        <taxon>Cyanophyceae</taxon>
        <taxon>Nostocales</taxon>
        <taxon>Nostocaceae</taxon>
        <taxon>Nostoc</taxon>
    </lineage>
</organism>
<dbReference type="AlphaFoldDB" id="A0A9Q6EMG0"/>
<keyword evidence="1" id="KW-0378">Hydrolase</keyword>
<dbReference type="GO" id="GO:0004713">
    <property type="term" value="F:protein tyrosine kinase activity"/>
    <property type="evidence" value="ECO:0007669"/>
    <property type="project" value="TreeGrafter"/>
</dbReference>
<dbReference type="Proteomes" id="UP000222310">
    <property type="component" value="Unassembled WGS sequence"/>
</dbReference>
<dbReference type="CDD" id="cd04302">
    <property type="entry name" value="HAD_5NT"/>
    <property type="match status" value="1"/>
</dbReference>
<dbReference type="Pfam" id="PF13419">
    <property type="entry name" value="HAD_2"/>
    <property type="match status" value="1"/>
</dbReference>
<dbReference type="InterPro" id="IPR036412">
    <property type="entry name" value="HAD-like_sf"/>
</dbReference>
<evidence type="ECO:0000313" key="1">
    <source>
        <dbReference type="EMBL" id="PHK05802.1"/>
    </source>
</evidence>
<dbReference type="InterPro" id="IPR023198">
    <property type="entry name" value="PGP-like_dom2"/>
</dbReference>
<protein>
    <submittedName>
        <fullName evidence="1">HAD family hydrolase</fullName>
    </submittedName>
</protein>
<dbReference type="GeneID" id="57093155"/>
<accession>A0A9Q6EMG0</accession>
<dbReference type="Gene3D" id="3.40.50.1000">
    <property type="entry name" value="HAD superfamily/HAD-like"/>
    <property type="match status" value="1"/>
</dbReference>
<sequence>MIVNTILFDLDGTLTDPKLGITRCIQYALSELGYQSPDAEELHWCIGPPLKDSFSQLLKTSDIALVEKALSLYRSRFSTIGLFENLLYPQIVETLKVIKFAGYKTFVATSKPQVYATRIIKYFSLSLLFDGIYGSEFDGTRSAKADLISHILLAENLSPSSVVMVGDRQHDIIGAKRNHIAAIGVTYGYGTEEELKTHGADFIAHCPENIPELIIHNF</sequence>
<dbReference type="PANTHER" id="PTHR43434">
    <property type="entry name" value="PHOSPHOGLYCOLATE PHOSPHATASE"/>
    <property type="match status" value="1"/>
</dbReference>
<proteinExistence type="predicted"/>
<dbReference type="Gene3D" id="1.10.150.240">
    <property type="entry name" value="Putative phosphatase, domain 2"/>
    <property type="match status" value="1"/>
</dbReference>
<gene>
    <name evidence="1" type="ORF">VF08_06365</name>
</gene>
<dbReference type="InterPro" id="IPR041492">
    <property type="entry name" value="HAD_2"/>
</dbReference>
<dbReference type="SUPFAM" id="SSF56784">
    <property type="entry name" value="HAD-like"/>
    <property type="match status" value="1"/>
</dbReference>
<dbReference type="EMBL" id="LAHD01000012">
    <property type="protein sequence ID" value="PHK05802.1"/>
    <property type="molecule type" value="Genomic_DNA"/>
</dbReference>
<name>A0A9Q6EMG0_NOSLI</name>